<feature type="domain" description="HTH lacI-type" evidence="5">
    <location>
        <begin position="7"/>
        <end position="60"/>
    </location>
</feature>
<keyword evidence="7" id="KW-1185">Reference proteome</keyword>
<name>A0A7W6GK39_9HYPH</name>
<dbReference type="SUPFAM" id="SSF53822">
    <property type="entry name" value="Periplasmic binding protein-like I"/>
    <property type="match status" value="1"/>
</dbReference>
<dbReference type="GO" id="GO:0000976">
    <property type="term" value="F:transcription cis-regulatory region binding"/>
    <property type="evidence" value="ECO:0007669"/>
    <property type="project" value="TreeGrafter"/>
</dbReference>
<dbReference type="GO" id="GO:0003700">
    <property type="term" value="F:DNA-binding transcription factor activity"/>
    <property type="evidence" value="ECO:0007669"/>
    <property type="project" value="TreeGrafter"/>
</dbReference>
<dbReference type="PROSITE" id="PS50932">
    <property type="entry name" value="HTH_LACI_2"/>
    <property type="match status" value="1"/>
</dbReference>
<keyword evidence="1" id="KW-0805">Transcription regulation</keyword>
<evidence type="ECO:0000256" key="3">
    <source>
        <dbReference type="ARBA" id="ARBA00023163"/>
    </source>
</evidence>
<proteinExistence type="predicted"/>
<dbReference type="Pfam" id="PF00356">
    <property type="entry name" value="LacI"/>
    <property type="match status" value="1"/>
</dbReference>
<dbReference type="InterPro" id="IPR046335">
    <property type="entry name" value="LacI/GalR-like_sensor"/>
</dbReference>
<dbReference type="InterPro" id="IPR010982">
    <property type="entry name" value="Lambda_DNA-bd_dom_sf"/>
</dbReference>
<protein>
    <submittedName>
        <fullName evidence="6">LacI family transcriptional regulator</fullName>
    </submittedName>
</protein>
<evidence type="ECO:0000256" key="1">
    <source>
        <dbReference type="ARBA" id="ARBA00023015"/>
    </source>
</evidence>
<dbReference type="SMART" id="SM00354">
    <property type="entry name" value="HTH_LACI"/>
    <property type="match status" value="1"/>
</dbReference>
<dbReference type="Proteomes" id="UP000574761">
    <property type="component" value="Unassembled WGS sequence"/>
</dbReference>
<accession>A0A7W6GK39</accession>
<dbReference type="SUPFAM" id="SSF47413">
    <property type="entry name" value="lambda repressor-like DNA-binding domains"/>
    <property type="match status" value="1"/>
</dbReference>
<feature type="compositionally biased region" description="Basic and acidic residues" evidence="4">
    <location>
        <begin position="351"/>
        <end position="363"/>
    </location>
</feature>
<sequence length="363" mass="39368">MKKQKALTIRDIAGAAGVSPATVSLVLNGKGEISGVTRARVLEAVASLNYVPRASRSSAEPSETLRFLKIAKHGHTVNRDHSVFISDYIDGMSAEATRRNYTLEVVSFEGQPISAVAESLAGAPISGVIALGTELTEADIRLIQGLGLPTVFIDTFYPVLDANFVDMNNEDAVHKVLARFHKQGYERVGFVASHVDTTNFRLRRDAFFTNMARLGLKVRESDILSVESTYDGAYLDTRAQLEGGLDLAECYFCTNDIIAYGFIRALKEHGVSIPDDVSVIGFDNLPQSATMEPALTTIEVSKRKIGYLAVTMLDDLINAAEPQPPVKMLVGADLVLRASHERGAARAANRRTSEARATKLPAD</sequence>
<dbReference type="InterPro" id="IPR000843">
    <property type="entry name" value="HTH_LacI"/>
</dbReference>
<comment type="caution">
    <text evidence="6">The sequence shown here is derived from an EMBL/GenBank/DDBJ whole genome shotgun (WGS) entry which is preliminary data.</text>
</comment>
<evidence type="ECO:0000256" key="4">
    <source>
        <dbReference type="SAM" id="MobiDB-lite"/>
    </source>
</evidence>
<dbReference type="InterPro" id="IPR028082">
    <property type="entry name" value="Peripla_BP_I"/>
</dbReference>
<reference evidence="6 7" key="1">
    <citation type="submission" date="2020-08" db="EMBL/GenBank/DDBJ databases">
        <title>Genomic Encyclopedia of Type Strains, Phase IV (KMG-IV): sequencing the most valuable type-strain genomes for metagenomic binning, comparative biology and taxonomic classification.</title>
        <authorList>
            <person name="Goeker M."/>
        </authorList>
    </citation>
    <scope>NUCLEOTIDE SEQUENCE [LARGE SCALE GENOMIC DNA]</scope>
    <source>
        <strain evidence="6 7">DSM 100211</strain>
    </source>
</reference>
<evidence type="ECO:0000259" key="5">
    <source>
        <dbReference type="PROSITE" id="PS50932"/>
    </source>
</evidence>
<dbReference type="EMBL" id="JACIEE010000007">
    <property type="protein sequence ID" value="MBB3978215.1"/>
    <property type="molecule type" value="Genomic_DNA"/>
</dbReference>
<dbReference type="PANTHER" id="PTHR30146:SF150">
    <property type="entry name" value="ARABINOSE METABOLISM TRANSCRIPTIONAL REPRESSOR"/>
    <property type="match status" value="1"/>
</dbReference>
<dbReference type="PANTHER" id="PTHR30146">
    <property type="entry name" value="LACI-RELATED TRANSCRIPTIONAL REPRESSOR"/>
    <property type="match status" value="1"/>
</dbReference>
<dbReference type="Pfam" id="PF13377">
    <property type="entry name" value="Peripla_BP_3"/>
    <property type="match status" value="1"/>
</dbReference>
<keyword evidence="2" id="KW-0238">DNA-binding</keyword>
<dbReference type="AlphaFoldDB" id="A0A7W6GK39"/>
<dbReference type="PROSITE" id="PS00356">
    <property type="entry name" value="HTH_LACI_1"/>
    <property type="match status" value="1"/>
</dbReference>
<keyword evidence="3" id="KW-0804">Transcription</keyword>
<organism evidence="6 7">
    <name type="scientific">Mycoplana azooxidifex</name>
    <dbReference type="NCBI Taxonomy" id="1636188"/>
    <lineage>
        <taxon>Bacteria</taxon>
        <taxon>Pseudomonadati</taxon>
        <taxon>Pseudomonadota</taxon>
        <taxon>Alphaproteobacteria</taxon>
        <taxon>Hyphomicrobiales</taxon>
        <taxon>Rhizobiaceae</taxon>
        <taxon>Mycoplana</taxon>
    </lineage>
</organism>
<dbReference type="Gene3D" id="1.10.260.40">
    <property type="entry name" value="lambda repressor-like DNA-binding domains"/>
    <property type="match status" value="1"/>
</dbReference>
<gene>
    <name evidence="6" type="ORF">GGQ64_003449</name>
</gene>
<evidence type="ECO:0000313" key="7">
    <source>
        <dbReference type="Proteomes" id="UP000574761"/>
    </source>
</evidence>
<evidence type="ECO:0000313" key="6">
    <source>
        <dbReference type="EMBL" id="MBB3978215.1"/>
    </source>
</evidence>
<evidence type="ECO:0000256" key="2">
    <source>
        <dbReference type="ARBA" id="ARBA00023125"/>
    </source>
</evidence>
<dbReference type="CDD" id="cd01392">
    <property type="entry name" value="HTH_LacI"/>
    <property type="match status" value="1"/>
</dbReference>
<dbReference type="RefSeq" id="WP_183806486.1">
    <property type="nucleotide sequence ID" value="NZ_JACIEE010000007.1"/>
</dbReference>
<feature type="region of interest" description="Disordered" evidence="4">
    <location>
        <begin position="343"/>
        <end position="363"/>
    </location>
</feature>
<dbReference type="Gene3D" id="3.40.50.2300">
    <property type="match status" value="2"/>
</dbReference>